<dbReference type="InterPro" id="IPR021109">
    <property type="entry name" value="Peptidase_aspartic_dom_sf"/>
</dbReference>
<dbReference type="Gene3D" id="2.40.70.10">
    <property type="entry name" value="Acid Proteases"/>
    <property type="match status" value="1"/>
</dbReference>
<dbReference type="Gene3D" id="3.10.10.10">
    <property type="entry name" value="HIV Type 1 Reverse Transcriptase, subunit A, domain 1"/>
    <property type="match status" value="1"/>
</dbReference>
<dbReference type="InterPro" id="IPR043502">
    <property type="entry name" value="DNA/RNA_pol_sf"/>
</dbReference>
<dbReference type="SUPFAM" id="SSF56672">
    <property type="entry name" value="DNA/RNA polymerases"/>
    <property type="match status" value="1"/>
</dbReference>
<protein>
    <recommendedName>
        <fullName evidence="4">Retrotransposon gag domain-containing protein</fullName>
    </recommendedName>
</protein>
<feature type="compositionally biased region" description="Polar residues" evidence="1">
    <location>
        <begin position="36"/>
        <end position="46"/>
    </location>
</feature>
<keyword evidence="3" id="KW-1185">Reference proteome</keyword>
<dbReference type="InterPro" id="IPR043128">
    <property type="entry name" value="Rev_trsase/Diguanyl_cyclase"/>
</dbReference>
<dbReference type="EMBL" id="AYKW01000011">
    <property type="protein sequence ID" value="PIL32365.1"/>
    <property type="molecule type" value="Genomic_DNA"/>
</dbReference>
<feature type="compositionally biased region" description="Low complexity" evidence="1">
    <location>
        <begin position="279"/>
        <end position="292"/>
    </location>
</feature>
<dbReference type="Gene3D" id="3.30.70.270">
    <property type="match status" value="1"/>
</dbReference>
<dbReference type="OrthoDB" id="1750432at2759"/>
<feature type="compositionally biased region" description="Basic and acidic residues" evidence="1">
    <location>
        <begin position="107"/>
        <end position="117"/>
    </location>
</feature>
<feature type="compositionally biased region" description="Low complexity" evidence="1">
    <location>
        <begin position="611"/>
        <end position="622"/>
    </location>
</feature>
<organism evidence="2 3">
    <name type="scientific">Ganoderma sinense ZZ0214-1</name>
    <dbReference type="NCBI Taxonomy" id="1077348"/>
    <lineage>
        <taxon>Eukaryota</taxon>
        <taxon>Fungi</taxon>
        <taxon>Dikarya</taxon>
        <taxon>Basidiomycota</taxon>
        <taxon>Agaricomycotina</taxon>
        <taxon>Agaricomycetes</taxon>
        <taxon>Polyporales</taxon>
        <taxon>Polyporaceae</taxon>
        <taxon>Ganoderma</taxon>
    </lineage>
</organism>
<dbReference type="Proteomes" id="UP000230002">
    <property type="component" value="Unassembled WGS sequence"/>
</dbReference>
<reference evidence="2 3" key="1">
    <citation type="journal article" date="2015" name="Sci. Rep.">
        <title>Chromosome-level genome map provides insights into diverse defense mechanisms in the medicinal fungus Ganoderma sinense.</title>
        <authorList>
            <person name="Zhu Y."/>
            <person name="Xu J."/>
            <person name="Sun C."/>
            <person name="Zhou S."/>
            <person name="Xu H."/>
            <person name="Nelson D.R."/>
            <person name="Qian J."/>
            <person name="Song J."/>
            <person name="Luo H."/>
            <person name="Xiang L."/>
            <person name="Li Y."/>
            <person name="Xu Z."/>
            <person name="Ji A."/>
            <person name="Wang L."/>
            <person name="Lu S."/>
            <person name="Hayward A."/>
            <person name="Sun W."/>
            <person name="Li X."/>
            <person name="Schwartz D.C."/>
            <person name="Wang Y."/>
            <person name="Chen S."/>
        </authorList>
    </citation>
    <scope>NUCLEOTIDE SEQUENCE [LARGE SCALE GENOMIC DNA]</scope>
    <source>
        <strain evidence="2 3">ZZ0214-1</strain>
    </source>
</reference>
<feature type="region of interest" description="Disordered" evidence="1">
    <location>
        <begin position="144"/>
        <end position="389"/>
    </location>
</feature>
<dbReference type="AlphaFoldDB" id="A0A2G8SF13"/>
<feature type="compositionally biased region" description="Pro residues" evidence="1">
    <location>
        <begin position="24"/>
        <end position="34"/>
    </location>
</feature>
<dbReference type="STRING" id="1077348.A0A2G8SF13"/>
<feature type="region of interest" description="Disordered" evidence="1">
    <location>
        <begin position="1"/>
        <end position="128"/>
    </location>
</feature>
<feature type="compositionally biased region" description="Basic residues" evidence="1">
    <location>
        <begin position="351"/>
        <end position="377"/>
    </location>
</feature>
<comment type="caution">
    <text evidence="2">The sequence shown here is derived from an EMBL/GenBank/DDBJ whole genome shotgun (WGS) entry which is preliminary data.</text>
</comment>
<evidence type="ECO:0008006" key="4">
    <source>
        <dbReference type="Google" id="ProtNLM"/>
    </source>
</evidence>
<feature type="compositionally biased region" description="Basic residues" evidence="1">
    <location>
        <begin position="85"/>
        <end position="96"/>
    </location>
</feature>
<feature type="region of interest" description="Disordered" evidence="1">
    <location>
        <begin position="601"/>
        <end position="664"/>
    </location>
</feature>
<dbReference type="SUPFAM" id="SSF50630">
    <property type="entry name" value="Acid proteases"/>
    <property type="match status" value="1"/>
</dbReference>
<name>A0A2G8SF13_9APHY</name>
<evidence type="ECO:0000313" key="3">
    <source>
        <dbReference type="Proteomes" id="UP000230002"/>
    </source>
</evidence>
<sequence length="1167" mass="130514">MSSVRYNLRNRPSGPRTGVHSGLAPPPGTLPAPSPQGTDISSNSELSDAPSIHSDASVRPGVSYSDDDSDADPEEQRAALEYWRAMKKAQPSKRPKATVQTDTDSSGEDRNFSDHTSHKSSVVRPTCEEDLQRQIAALQRELVEVRSAHRPQPKRSRALDKGKQVAIQASESEADDSKSIPIGTSVSKGPTASILAQKSHKRGEGKPKKKKGTKTGAIQPDPSQGMATAFVEEALSPGSSACRSRTAEPNVRLPQPISQLEPSSFVGRTLRRLSKGDPSSSDSSSSSESDSSNEPLRAGPSKRCRPKRPKSSSSSSSDSSGDDGPGGLPSPSGSDSESSSSSSSSGNSSCGRRHHRRRHNMSRRRRSSKKRSKRSKLRVPVLKPLDPEPYEGEADLPTFHRFIGQMSDYLDGYRVRSHDHPSVVARFLRGRAYEFYVNTISRNPHAYRFKDILVGLFNYCFPMNFRQKMREKLRNTRQHGRLIQSYSYEMENLFLILGMDHNEERVDAFWFGLDKYIQSELWKQMMTLKSPYEDVKAKAQVIELAHEAAGGTRTEHAAQHRGGDDAEVLRNLAESTSATTELHLNSVEFDYRALPHLHDPSEDDFEGMFDDMPSLQSISDSSSESEEHGQESDDTWSVISNPKPGPRPHTNSTSSEGGCPIPVEDDGIRVQEFDWDELEFPQTRAEGASSYALGNVFKQRVVEVLNRYRPYWDGASTEEEHEFFLMLRAIRRPGDPDILEGASEPLGDATARVLEQRLNEALPWPECLRCEPVERRFQCFQLGDLVEIQDHYLALSTHIGCDLLQNPRLDFRDWYAYAARRVHHDQVAETASEEAACDDFGCDLDSLFEEQKYGELLSEQWYTQAKPYLELNATQHGKSRPEPDDLIVQWNTAAPRDLRHVIPEPIVVVVSINGHPARALLYTGSLSDFMSAKLAHQLGVETFELAKPMLLHLAVQGSRAKINYGCTAQLEYQEISSKRYFDIINLLNYDIILGMPFFFQHRVLAGFNPVKVIVGSAKPLPVEGKQARVLESRAAEVFADRLEAAQQELRDYAAPICMDASDSPLPPLRTINHTIPLKDESKTYSWRPSKCLDALRHLWIEKREAYLKSGRWQMSNARNTSPMLLLTKPGSGVKGIPHRLRVVCDLRERNANTHKVTSPLPDMEAIL</sequence>
<feature type="compositionally biased region" description="Basic residues" evidence="1">
    <location>
        <begin position="300"/>
        <end position="310"/>
    </location>
</feature>
<dbReference type="CDD" id="cd00303">
    <property type="entry name" value="retropepsin_like"/>
    <property type="match status" value="1"/>
</dbReference>
<evidence type="ECO:0000256" key="1">
    <source>
        <dbReference type="SAM" id="MobiDB-lite"/>
    </source>
</evidence>
<feature type="compositionally biased region" description="Low complexity" evidence="1">
    <location>
        <begin position="329"/>
        <end position="350"/>
    </location>
</feature>
<accession>A0A2G8SF13</accession>
<dbReference type="Pfam" id="PF08284">
    <property type="entry name" value="RVP_2"/>
    <property type="match status" value="1"/>
</dbReference>
<proteinExistence type="predicted"/>
<feature type="compositionally biased region" description="Polar residues" evidence="1">
    <location>
        <begin position="182"/>
        <end position="196"/>
    </location>
</feature>
<feature type="compositionally biased region" description="Basic residues" evidence="1">
    <location>
        <begin position="198"/>
        <end position="213"/>
    </location>
</feature>
<evidence type="ECO:0000313" key="2">
    <source>
        <dbReference type="EMBL" id="PIL32365.1"/>
    </source>
</evidence>
<gene>
    <name evidence="2" type="ORF">GSI_05611</name>
</gene>